<gene>
    <name evidence="2" type="ORF">GCM10022278_12190</name>
</gene>
<dbReference type="EMBL" id="BAABBO010000007">
    <property type="protein sequence ID" value="GAA3955169.1"/>
    <property type="molecule type" value="Genomic_DNA"/>
</dbReference>
<dbReference type="PROSITE" id="PS51832">
    <property type="entry name" value="HD_GYP"/>
    <property type="match status" value="1"/>
</dbReference>
<dbReference type="RefSeq" id="WP_344804349.1">
    <property type="nucleotide sequence ID" value="NZ_BAABBO010000007.1"/>
</dbReference>
<organism evidence="2 3">
    <name type="scientific">Allohahella marinimesophila</name>
    <dbReference type="NCBI Taxonomy" id="1054972"/>
    <lineage>
        <taxon>Bacteria</taxon>
        <taxon>Pseudomonadati</taxon>
        <taxon>Pseudomonadota</taxon>
        <taxon>Gammaproteobacteria</taxon>
        <taxon>Oceanospirillales</taxon>
        <taxon>Hahellaceae</taxon>
        <taxon>Allohahella</taxon>
    </lineage>
</organism>
<proteinExistence type="predicted"/>
<accession>A0ABP7NVV0</accession>
<dbReference type="Gene3D" id="1.10.3210.10">
    <property type="entry name" value="Hypothetical protein af1432"/>
    <property type="match status" value="1"/>
</dbReference>
<dbReference type="InterPro" id="IPR037522">
    <property type="entry name" value="HD_GYP_dom"/>
</dbReference>
<dbReference type="Pfam" id="PF13487">
    <property type="entry name" value="HD_5"/>
    <property type="match status" value="1"/>
</dbReference>
<keyword evidence="3" id="KW-1185">Reference proteome</keyword>
<protein>
    <recommendedName>
        <fullName evidence="1">HD-GYP domain-containing protein</fullName>
    </recommendedName>
</protein>
<dbReference type="SUPFAM" id="SSF109604">
    <property type="entry name" value="HD-domain/PDEase-like"/>
    <property type="match status" value="1"/>
</dbReference>
<dbReference type="PANTHER" id="PTHR43155:SF2">
    <property type="entry name" value="CYCLIC DI-GMP PHOSPHODIESTERASE PA4108"/>
    <property type="match status" value="1"/>
</dbReference>
<dbReference type="PANTHER" id="PTHR43155">
    <property type="entry name" value="CYCLIC DI-GMP PHOSPHODIESTERASE PA4108-RELATED"/>
    <property type="match status" value="1"/>
</dbReference>
<feature type="domain" description="HD-GYP" evidence="1">
    <location>
        <begin position="104"/>
        <end position="309"/>
    </location>
</feature>
<dbReference type="CDD" id="cd00077">
    <property type="entry name" value="HDc"/>
    <property type="match status" value="1"/>
</dbReference>
<comment type="caution">
    <text evidence="2">The sequence shown here is derived from an EMBL/GenBank/DDBJ whole genome shotgun (WGS) entry which is preliminary data.</text>
</comment>
<dbReference type="Proteomes" id="UP001501337">
    <property type="component" value="Unassembled WGS sequence"/>
</dbReference>
<reference evidence="3" key="1">
    <citation type="journal article" date="2019" name="Int. J. Syst. Evol. Microbiol.">
        <title>The Global Catalogue of Microorganisms (GCM) 10K type strain sequencing project: providing services to taxonomists for standard genome sequencing and annotation.</title>
        <authorList>
            <consortium name="The Broad Institute Genomics Platform"/>
            <consortium name="The Broad Institute Genome Sequencing Center for Infectious Disease"/>
            <person name="Wu L."/>
            <person name="Ma J."/>
        </authorList>
    </citation>
    <scope>NUCLEOTIDE SEQUENCE [LARGE SCALE GENOMIC DNA]</scope>
    <source>
        <strain evidence="3">JCM 17555</strain>
    </source>
</reference>
<sequence>MADLLKLIPGALYVGKPLPWPVYDENGGLLLSQGHVIQSEYQLELLYNRGMFQKTMQSTRAQISEERQEGRKVSPFAEYALLLEDLEAGLHSVLVKDPRASQKILILAKRIAEMCAGDPDACIALVHIYSVEPTAYEQVLFYAILCCIIGQRLNFIPNRIIILAAAALSANIALLPHQDKLNNSKMALTDAQRAIINKHPLLSVAALKAAGVEQPRYLRIIEQHHEVFNGRGYPNALKGDAILPEAKALALAERYTAMVTRRAYRDRYCSDQARLEILQAYAEDPDQTVYNALFEGMGDFPPGSLVTIRTGETAVITRQRKGAPPCMQAVISAKGNAYMGGLKRESLEAEFTIQGVVVPKVLPTLNLDELWGYKQA</sequence>
<evidence type="ECO:0000313" key="3">
    <source>
        <dbReference type="Proteomes" id="UP001501337"/>
    </source>
</evidence>
<evidence type="ECO:0000313" key="2">
    <source>
        <dbReference type="EMBL" id="GAA3955169.1"/>
    </source>
</evidence>
<evidence type="ECO:0000259" key="1">
    <source>
        <dbReference type="PROSITE" id="PS51832"/>
    </source>
</evidence>
<name>A0ABP7NVV0_9GAMM</name>
<dbReference type="InterPro" id="IPR003607">
    <property type="entry name" value="HD/PDEase_dom"/>
</dbReference>